<name>A0ABQ9KMC3_HEVBR</name>
<keyword evidence="6 7" id="KW-0472">Membrane</keyword>
<comment type="subcellular location">
    <subcellularLocation>
        <location evidence="1">Endoplasmic reticulum membrane</location>
    </subcellularLocation>
</comment>
<proteinExistence type="inferred from homology"/>
<evidence type="ECO:0000313" key="9">
    <source>
        <dbReference type="Proteomes" id="UP001174677"/>
    </source>
</evidence>
<evidence type="ECO:0000256" key="2">
    <source>
        <dbReference type="ARBA" id="ARBA00010799"/>
    </source>
</evidence>
<comment type="caution">
    <text evidence="8">The sequence shown here is derived from an EMBL/GenBank/DDBJ whole genome shotgun (WGS) entry which is preliminary data.</text>
</comment>
<evidence type="ECO:0000256" key="6">
    <source>
        <dbReference type="ARBA" id="ARBA00023136"/>
    </source>
</evidence>
<evidence type="ECO:0000256" key="1">
    <source>
        <dbReference type="ARBA" id="ARBA00004586"/>
    </source>
</evidence>
<dbReference type="PANTHER" id="PTHR42650:SF1">
    <property type="entry name" value="GUIDED ENTRY OF TAIL-ANCHORED PROTEINS FACTOR 1"/>
    <property type="match status" value="1"/>
</dbReference>
<keyword evidence="3 7" id="KW-0812">Transmembrane</keyword>
<evidence type="ECO:0000256" key="4">
    <source>
        <dbReference type="ARBA" id="ARBA00022824"/>
    </source>
</evidence>
<feature type="transmembrane region" description="Helical" evidence="7">
    <location>
        <begin position="104"/>
        <end position="126"/>
    </location>
</feature>
<gene>
    <name evidence="8" type="ORF">P3X46_031851</name>
</gene>
<evidence type="ECO:0000256" key="5">
    <source>
        <dbReference type="ARBA" id="ARBA00022989"/>
    </source>
</evidence>
<evidence type="ECO:0008006" key="10">
    <source>
        <dbReference type="Google" id="ProtNLM"/>
    </source>
</evidence>
<organism evidence="8 9">
    <name type="scientific">Hevea brasiliensis</name>
    <name type="common">Para rubber tree</name>
    <name type="synonym">Siphonia brasiliensis</name>
    <dbReference type="NCBI Taxonomy" id="3981"/>
    <lineage>
        <taxon>Eukaryota</taxon>
        <taxon>Viridiplantae</taxon>
        <taxon>Streptophyta</taxon>
        <taxon>Embryophyta</taxon>
        <taxon>Tracheophyta</taxon>
        <taxon>Spermatophyta</taxon>
        <taxon>Magnoliopsida</taxon>
        <taxon>eudicotyledons</taxon>
        <taxon>Gunneridae</taxon>
        <taxon>Pentapetalae</taxon>
        <taxon>rosids</taxon>
        <taxon>fabids</taxon>
        <taxon>Malpighiales</taxon>
        <taxon>Euphorbiaceae</taxon>
        <taxon>Crotonoideae</taxon>
        <taxon>Micrandreae</taxon>
        <taxon>Hevea</taxon>
    </lineage>
</organism>
<dbReference type="Proteomes" id="UP001174677">
    <property type="component" value="Chromosome 17"/>
</dbReference>
<evidence type="ECO:0000256" key="7">
    <source>
        <dbReference type="SAM" id="Phobius"/>
    </source>
</evidence>
<evidence type="ECO:0000313" key="8">
    <source>
        <dbReference type="EMBL" id="KAJ9141303.1"/>
    </source>
</evidence>
<accession>A0ABQ9KMC3</accession>
<reference evidence="8" key="1">
    <citation type="journal article" date="2023" name="Plant Biotechnol. J.">
        <title>Chromosome-level wild Hevea brasiliensis genome provides new tools for genomic-assisted breeding and valuable loci to elevate rubber yield.</title>
        <authorList>
            <person name="Cheng H."/>
            <person name="Song X."/>
            <person name="Hu Y."/>
            <person name="Wu T."/>
            <person name="Yang Q."/>
            <person name="An Z."/>
            <person name="Feng S."/>
            <person name="Deng Z."/>
            <person name="Wu W."/>
            <person name="Zeng X."/>
            <person name="Tu M."/>
            <person name="Wang X."/>
            <person name="Huang H."/>
        </authorList>
    </citation>
    <scope>NUCLEOTIDE SEQUENCE</scope>
    <source>
        <strain evidence="8">MT/VB/25A 57/8</strain>
    </source>
</reference>
<keyword evidence="4" id="KW-0256">Endoplasmic reticulum</keyword>
<evidence type="ECO:0000256" key="3">
    <source>
        <dbReference type="ARBA" id="ARBA00022692"/>
    </source>
</evidence>
<comment type="similarity">
    <text evidence="2">Belongs to the WRB/GET1 family.</text>
</comment>
<dbReference type="EMBL" id="JARPOI010000017">
    <property type="protein sequence ID" value="KAJ9141303.1"/>
    <property type="molecule type" value="Genomic_DNA"/>
</dbReference>
<feature type="transmembrane region" description="Helical" evidence="7">
    <location>
        <begin position="15"/>
        <end position="34"/>
    </location>
</feature>
<keyword evidence="5 7" id="KW-1133">Transmembrane helix</keyword>
<protein>
    <recommendedName>
        <fullName evidence="10">WRB/Get1 family protein</fullName>
    </recommendedName>
</protein>
<dbReference type="PANTHER" id="PTHR42650">
    <property type="entry name" value="TAIL-ANCHORED PROTEIN INSERTION RECEPTOR WRB"/>
    <property type="match status" value="1"/>
</dbReference>
<dbReference type="Pfam" id="PF04420">
    <property type="entry name" value="CHD5"/>
    <property type="match status" value="1"/>
</dbReference>
<sequence>MGEEETVGGEQGSSLAAPVIFLIVVFFQFVSRWLEHLKKSASENATEVQLRAEIKQLLKEASSFSQPSTFAQAAKLRRLAAAKEKELANREEMHNKEIKLSYDLYLKIIFILKIATYFMLICWFWRTPVAAISQQLVQPFGKVLSWGAGGRLKDSVLVGIIPWLILSTRVSKFVIRVFQ</sequence>
<dbReference type="InterPro" id="IPR028945">
    <property type="entry name" value="Get1"/>
</dbReference>
<feature type="transmembrane region" description="Helical" evidence="7">
    <location>
        <begin position="156"/>
        <end position="175"/>
    </location>
</feature>
<keyword evidence="9" id="KW-1185">Reference proteome</keyword>